<dbReference type="PANTHER" id="PTHR43201">
    <property type="entry name" value="ACYL-COA SYNTHETASE"/>
    <property type="match status" value="1"/>
</dbReference>
<evidence type="ECO:0000256" key="2">
    <source>
        <dbReference type="ARBA" id="ARBA00022598"/>
    </source>
</evidence>
<evidence type="ECO:0000259" key="4">
    <source>
        <dbReference type="Pfam" id="PF00501"/>
    </source>
</evidence>
<dbReference type="InterPro" id="IPR045851">
    <property type="entry name" value="AMP-bd_C_sf"/>
</dbReference>
<reference evidence="6 7" key="1">
    <citation type="journal article" date="2019" name="Int. J. Syst. Evol. Microbiol.">
        <title>The Global Catalogue of Microorganisms (GCM) 10K type strain sequencing project: providing services to taxonomists for standard genome sequencing and annotation.</title>
        <authorList>
            <consortium name="The Broad Institute Genomics Platform"/>
            <consortium name="The Broad Institute Genome Sequencing Center for Infectious Disease"/>
            <person name="Wu L."/>
            <person name="Ma J."/>
        </authorList>
    </citation>
    <scope>NUCLEOTIDE SEQUENCE [LARGE SCALE GENOMIC DNA]</scope>
    <source>
        <strain evidence="6 7">JCM 9933</strain>
    </source>
</reference>
<dbReference type="InterPro" id="IPR017621">
    <property type="entry name" value="Cyclohxane-COOH-CoA_Ligase"/>
</dbReference>
<dbReference type="InterPro" id="IPR020845">
    <property type="entry name" value="AMP-binding_CS"/>
</dbReference>
<dbReference type="Gene3D" id="3.30.300.30">
    <property type="match status" value="1"/>
</dbReference>
<dbReference type="PROSITE" id="PS00455">
    <property type="entry name" value="AMP_BINDING"/>
    <property type="match status" value="1"/>
</dbReference>
<dbReference type="Pfam" id="PF00501">
    <property type="entry name" value="AMP-binding"/>
    <property type="match status" value="1"/>
</dbReference>
<feature type="domain" description="AMP-dependent synthetase/ligase" evidence="4">
    <location>
        <begin position="31"/>
        <end position="404"/>
    </location>
</feature>
<evidence type="ECO:0000313" key="6">
    <source>
        <dbReference type="EMBL" id="GAA0596487.1"/>
    </source>
</evidence>
<proteinExistence type="inferred from homology"/>
<gene>
    <name evidence="6" type="ORF">GCM10009416_38550</name>
</gene>
<evidence type="ECO:0000259" key="5">
    <source>
        <dbReference type="Pfam" id="PF13193"/>
    </source>
</evidence>
<organism evidence="6 7">
    <name type="scientific">Craurococcus roseus</name>
    <dbReference type="NCBI Taxonomy" id="77585"/>
    <lineage>
        <taxon>Bacteria</taxon>
        <taxon>Pseudomonadati</taxon>
        <taxon>Pseudomonadota</taxon>
        <taxon>Alphaproteobacteria</taxon>
        <taxon>Acetobacterales</taxon>
        <taxon>Acetobacteraceae</taxon>
        <taxon>Craurococcus</taxon>
    </lineage>
</organism>
<keyword evidence="7" id="KW-1185">Reference proteome</keyword>
<comment type="similarity">
    <text evidence="1">Belongs to the ATP-dependent AMP-binding enzyme family.</text>
</comment>
<dbReference type="InterPro" id="IPR025110">
    <property type="entry name" value="AMP-bd_C"/>
</dbReference>
<protein>
    <recommendedName>
        <fullName evidence="8">Cyclohexanecarboxylate-CoA ligase</fullName>
    </recommendedName>
</protein>
<dbReference type="PANTHER" id="PTHR43201:SF5">
    <property type="entry name" value="MEDIUM-CHAIN ACYL-COA LIGASE ACSF2, MITOCHONDRIAL"/>
    <property type="match status" value="1"/>
</dbReference>
<comment type="caution">
    <text evidence="6">The sequence shown here is derived from an EMBL/GenBank/DDBJ whole genome shotgun (WGS) entry which is preliminary data.</text>
</comment>
<feature type="region of interest" description="Disordered" evidence="3">
    <location>
        <begin position="348"/>
        <end position="369"/>
    </location>
</feature>
<dbReference type="SUPFAM" id="SSF56801">
    <property type="entry name" value="Acetyl-CoA synthetase-like"/>
    <property type="match status" value="1"/>
</dbReference>
<dbReference type="InterPro" id="IPR000873">
    <property type="entry name" value="AMP-dep_synth/lig_dom"/>
</dbReference>
<dbReference type="NCBIfam" id="TIGR03208">
    <property type="entry name" value="cyc_hxne_CoA_lg"/>
    <property type="match status" value="1"/>
</dbReference>
<evidence type="ECO:0008006" key="8">
    <source>
        <dbReference type="Google" id="ProtNLM"/>
    </source>
</evidence>
<evidence type="ECO:0000313" key="7">
    <source>
        <dbReference type="Proteomes" id="UP001501588"/>
    </source>
</evidence>
<dbReference type="RefSeq" id="WP_343897023.1">
    <property type="nucleotide sequence ID" value="NZ_BAAAFZ010000061.1"/>
</dbReference>
<evidence type="ECO:0000256" key="1">
    <source>
        <dbReference type="ARBA" id="ARBA00006432"/>
    </source>
</evidence>
<dbReference type="Gene3D" id="3.40.50.12780">
    <property type="entry name" value="N-terminal domain of ligase-like"/>
    <property type="match status" value="1"/>
</dbReference>
<evidence type="ECO:0000256" key="3">
    <source>
        <dbReference type="SAM" id="MobiDB-lite"/>
    </source>
</evidence>
<sequence length="550" mass="59689">MDIDRKRLAGRRPAMRAEGHWRDETLLDHLARAVARTPDKAALVAKRSETGDEARFSYRELDRVSDLVALSLRERGVGRGDVVSFQLPNWWEFPVLHIACLKLGAVSNPLMVIFRERELGFMLGLAETKVLVVPARFRGFDYPAMVAGVRDRLPALRHVFVAGGEGETAFDALLAPRSGEEGRASLRGQGPSPDDVIQLLYTSGTTGEPKGVMHTSNTMLSNLAPFAERLGLGAEDVIHMPSPLAHQLGFMYGVVLPVMLGATAVLQDVFAAAEMARQIRDERATFTMGATPFLNDLADHVARTGQGTPSLRVFVSAGAPIPRPLVAKARQALGAAVVSAWGMSENGAVTTTRPGDPEEKTTSTDGCPLPGMEVRVVDADGRAAPAGEEGRLQARGCSNFVGYLKRPDLDTTDAEGWFDTGDLARMDADGYIRIAGRSKDIVIRGGENIPVVEVEGLLFKHPAVAEVAVVGYPDERLGERACAFVRLREGAGLSFEEMVGHLEAQRMARQYVPERLEIVEEMPRTPSGKIQKFRLREMAGSLRPPASPAR</sequence>
<dbReference type="Pfam" id="PF13193">
    <property type="entry name" value="AMP-binding_C"/>
    <property type="match status" value="1"/>
</dbReference>
<feature type="domain" description="AMP-binding enzyme C-terminal" evidence="5">
    <location>
        <begin position="453"/>
        <end position="529"/>
    </location>
</feature>
<keyword evidence="2" id="KW-0436">Ligase</keyword>
<name>A0ABN1FRV5_9PROT</name>
<dbReference type="EMBL" id="BAAAFZ010000061">
    <property type="protein sequence ID" value="GAA0596487.1"/>
    <property type="molecule type" value="Genomic_DNA"/>
</dbReference>
<dbReference type="Proteomes" id="UP001501588">
    <property type="component" value="Unassembled WGS sequence"/>
</dbReference>
<accession>A0ABN1FRV5</accession>
<dbReference type="InterPro" id="IPR042099">
    <property type="entry name" value="ANL_N_sf"/>
</dbReference>